<dbReference type="AlphaFoldDB" id="A0A0A5FYG4"/>
<dbReference type="PIRSF" id="PIRSF011575">
    <property type="entry name" value="YabG"/>
    <property type="match status" value="1"/>
</dbReference>
<dbReference type="Pfam" id="PF05582">
    <property type="entry name" value="Peptidase_U57"/>
    <property type="match status" value="1"/>
</dbReference>
<organism evidence="2 3">
    <name type="scientific">Pontibacillus marinus BH030004 = DSM 16465</name>
    <dbReference type="NCBI Taxonomy" id="1385511"/>
    <lineage>
        <taxon>Bacteria</taxon>
        <taxon>Bacillati</taxon>
        <taxon>Bacillota</taxon>
        <taxon>Bacilli</taxon>
        <taxon>Bacillales</taxon>
        <taxon>Bacillaceae</taxon>
        <taxon>Pontibacillus</taxon>
    </lineage>
</organism>
<dbReference type="EMBL" id="AVPF01000079">
    <property type="protein sequence ID" value="KGX83845.1"/>
    <property type="molecule type" value="Genomic_DNA"/>
</dbReference>
<dbReference type="STRING" id="1385511.GCA_000425225_03581"/>
<sequence>MVNKGDIVTRSSYNHDLLFRVQDIQGSRVILYGEDIRLEADAPIEDLKVVQKEELKRRKQKAKEQEEYSYRLFRQDYQLMRQKRDYEASSGYQHEAPYFQLPSRVLHLDGDRLYLKKCIDLYEQLGLQVHGVHMNEKEMPHQIGELIDKVSPDIIVITGHDSFSKNKGDKGDLRAYRHSKFFAETVREARRKVPHLDQMVIFAGACQSHFESLIRAGANFASSPSRINIHALDPVYIVAKIGYTSFMEKVNVWDVIRNTLTGEKGLGGVETRGLMRTGMPYQSEEYHEQPHQDTEETRPKLL</sequence>
<dbReference type="Proteomes" id="UP000030403">
    <property type="component" value="Unassembled WGS sequence"/>
</dbReference>
<dbReference type="NCBIfam" id="TIGR02855">
    <property type="entry name" value="spore_yabG"/>
    <property type="match status" value="1"/>
</dbReference>
<reference evidence="2 3" key="1">
    <citation type="submission" date="2013-08" db="EMBL/GenBank/DDBJ databases">
        <authorList>
            <person name="Huang J."/>
            <person name="Wang G."/>
        </authorList>
    </citation>
    <scope>NUCLEOTIDE SEQUENCE [LARGE SCALE GENOMIC DNA]</scope>
    <source>
        <strain evidence="2 3">BH030004</strain>
    </source>
</reference>
<evidence type="ECO:0000313" key="3">
    <source>
        <dbReference type="Proteomes" id="UP000030403"/>
    </source>
</evidence>
<dbReference type="RefSeq" id="WP_051255123.1">
    <property type="nucleotide sequence ID" value="NZ_AULJ01000049.1"/>
</dbReference>
<feature type="region of interest" description="Disordered" evidence="1">
    <location>
        <begin position="283"/>
        <end position="302"/>
    </location>
</feature>
<name>A0A0A5FYG4_9BACI</name>
<comment type="caution">
    <text evidence="2">The sequence shown here is derived from an EMBL/GenBank/DDBJ whole genome shotgun (WGS) entry which is preliminary data.</text>
</comment>
<keyword evidence="3" id="KW-1185">Reference proteome</keyword>
<gene>
    <name evidence="2" type="ORF">N783_20890</name>
</gene>
<proteinExistence type="predicted"/>
<feature type="compositionally biased region" description="Basic and acidic residues" evidence="1">
    <location>
        <begin position="284"/>
        <end position="302"/>
    </location>
</feature>
<dbReference type="InterPro" id="IPR008764">
    <property type="entry name" value="Peptidase_U57"/>
</dbReference>
<evidence type="ECO:0000313" key="2">
    <source>
        <dbReference type="EMBL" id="KGX83845.1"/>
    </source>
</evidence>
<protein>
    <submittedName>
        <fullName evidence="2">Peptidase</fullName>
    </submittedName>
</protein>
<evidence type="ECO:0000256" key="1">
    <source>
        <dbReference type="SAM" id="MobiDB-lite"/>
    </source>
</evidence>
<dbReference type="eggNOG" id="ENOG502Z7P7">
    <property type="taxonomic scope" value="Bacteria"/>
</dbReference>
<dbReference type="OrthoDB" id="9785306at2"/>
<accession>A0A0A5FYG4</accession>